<feature type="domain" description="VTT" evidence="2">
    <location>
        <begin position="9"/>
        <end position="123"/>
    </location>
</feature>
<dbReference type="GO" id="GO:0005886">
    <property type="term" value="C:plasma membrane"/>
    <property type="evidence" value="ECO:0007669"/>
    <property type="project" value="TreeGrafter"/>
</dbReference>
<dbReference type="InterPro" id="IPR032816">
    <property type="entry name" value="VTT_dom"/>
</dbReference>
<feature type="transmembrane region" description="Helical" evidence="1">
    <location>
        <begin position="138"/>
        <end position="158"/>
    </location>
</feature>
<keyword evidence="1" id="KW-0472">Membrane</keyword>
<reference evidence="3" key="1">
    <citation type="submission" date="2015-04" db="EMBL/GenBank/DDBJ databases">
        <title>The genome sequence of the plant pathogenic Rhizarian Plasmodiophora brassicae reveals insights in its biotrophic life cycle and the origin of chitin synthesis.</title>
        <authorList>
            <person name="Schwelm A."/>
            <person name="Fogelqvist J."/>
            <person name="Knaust A."/>
            <person name="Julke S."/>
            <person name="Lilja T."/>
            <person name="Dhandapani V."/>
            <person name="Bonilla-Rosso G."/>
            <person name="Karlsson M."/>
            <person name="Shevchenko A."/>
            <person name="Choi S.R."/>
            <person name="Kim H.G."/>
            <person name="Park J.Y."/>
            <person name="Lim Y.P."/>
            <person name="Ludwig-Muller J."/>
            <person name="Dixelius C."/>
        </authorList>
    </citation>
    <scope>NUCLEOTIDE SEQUENCE</scope>
    <source>
        <tissue evidence="3">Potato root galls</tissue>
    </source>
</reference>
<dbReference type="InterPro" id="IPR051311">
    <property type="entry name" value="DedA_domain"/>
</dbReference>
<dbReference type="AlphaFoldDB" id="A0A0H5RR82"/>
<keyword evidence="1" id="KW-1133">Transmembrane helix</keyword>
<feature type="transmembrane region" description="Helical" evidence="1">
    <location>
        <begin position="100"/>
        <end position="118"/>
    </location>
</feature>
<organism evidence="3">
    <name type="scientific">Spongospora subterranea</name>
    <dbReference type="NCBI Taxonomy" id="70186"/>
    <lineage>
        <taxon>Eukaryota</taxon>
        <taxon>Sar</taxon>
        <taxon>Rhizaria</taxon>
        <taxon>Endomyxa</taxon>
        <taxon>Phytomyxea</taxon>
        <taxon>Plasmodiophorida</taxon>
        <taxon>Plasmodiophoridae</taxon>
        <taxon>Spongospora</taxon>
    </lineage>
</organism>
<evidence type="ECO:0000256" key="1">
    <source>
        <dbReference type="SAM" id="Phobius"/>
    </source>
</evidence>
<accession>A0A0H5RR82</accession>
<evidence type="ECO:0000313" key="3">
    <source>
        <dbReference type="EMBL" id="CRZ11229.1"/>
    </source>
</evidence>
<dbReference type="Pfam" id="PF09335">
    <property type="entry name" value="VTT_dom"/>
    <property type="match status" value="1"/>
</dbReference>
<keyword evidence="1" id="KW-0812">Transmembrane</keyword>
<dbReference type="EMBL" id="HACM01010787">
    <property type="protein sequence ID" value="CRZ11229.1"/>
    <property type="molecule type" value="Transcribed_RNA"/>
</dbReference>
<protein>
    <recommendedName>
        <fullName evidence="2">VTT domain-containing protein</fullName>
    </recommendedName>
</protein>
<name>A0A0H5RR82_9EUKA</name>
<sequence>MGGSDIAVLLLGYETKINIMMTAALCALCSMLGSLILFSAGRLRGEWALTKLGVSTTLYAYMKGILHRGAWLFVFIAALGPPPIPKKAMVVVAGSAHVRLAVFVPFMFLGRFVRYFLIGFIGRQYGQEAMSFMDEFRMLIVITALCFVAVAVIGMVFFHLRRRNRRLSDPEADQLEEVNNLI</sequence>
<proteinExistence type="predicted"/>
<dbReference type="PANTHER" id="PTHR42709:SF11">
    <property type="entry name" value="DEDA FAMILY PROTEIN"/>
    <property type="match status" value="1"/>
</dbReference>
<dbReference type="PANTHER" id="PTHR42709">
    <property type="entry name" value="ALKALINE PHOSPHATASE LIKE PROTEIN"/>
    <property type="match status" value="1"/>
</dbReference>
<evidence type="ECO:0000259" key="2">
    <source>
        <dbReference type="Pfam" id="PF09335"/>
    </source>
</evidence>
<feature type="transmembrane region" description="Helical" evidence="1">
    <location>
        <begin position="19"/>
        <end position="38"/>
    </location>
</feature>